<dbReference type="Gene3D" id="3.30.70.330">
    <property type="match status" value="1"/>
</dbReference>
<comment type="function">
    <text evidence="7">Component of the eukaryotic translation initiation factor 3 (eIF-3) complex, which is involved in protein synthesis and, together with other initiation factors, stimulates binding of mRNA and methionyl-tRNAi to the 40S ribosome.</text>
</comment>
<sequence length="753" mass="84951">MPTVAHPDFSIDKLPATEADVDVEDIRSAYALPESTVDDFSNIVIVDNVPVVDSAKEDKLTGVLRKIFKPCGKLAGTADVAITMPKDADTGKTQGFAFIEFASPEGAVLAVKNLDNYRMDKSHVLRVNLFDDVEKYVDQADQEYEEPVIEPYKEKEHLKSWLADPSARDQWVTLRDEEVSIFWNGKSEAPEHVYSRNYWTETYIQWSPLGSYLTTYHRQGVALWGGAGWNKIIRFFHPGVKLSHFSHSEKYFMTWSNEPAVAMANSPFGPEDEGNQLMVWDTVTGTLLRSFPTPDGKVVWPTFKWSPDDRYFARVAPGKGLSVYEAPGMGLVDKKSIPIDGIVDFEWAPTGTPPDLSRSSDKPSTTTLMVGGKRMQDEALLSYWTPEVGNQPARVTIMNIPSRQIIRTKNLFQVSDCKLHWHPQGDFLCVKVDRHTRTRKSTFTNLEIFRIRDKDIPVEVIELKEQIVIAFAWEPKGERFIAISQPEVTPAMAAAVAPGQQITPKTTVGFYGPDRRKGKGVAGLEGSFSCMKTLQKRTANAIFFSPNGRFVVLATLRSQTNWDLEFFDMDFEPIVVVDEAAADPGAWINLVATQEHYAITDLSWDPTGRYVASFSSAWRHSMENGFAIWDFKGAPLYKKAVERFKQLLWRPRPPSLLSKEQQKKIRKGLKEYSKEFDAIDASTQSASSAAVIAHRQRLLKEWNAWRERVETDLAEERSAAGPEGTLPFSEEPDEVIEEMVEDIVEETEEVVKA</sequence>
<dbReference type="AlphaFoldDB" id="A0A4P9Y6W6"/>
<evidence type="ECO:0000256" key="1">
    <source>
        <dbReference type="ARBA" id="ARBA00004496"/>
    </source>
</evidence>
<evidence type="ECO:0000256" key="3">
    <source>
        <dbReference type="ARBA" id="ARBA00022540"/>
    </source>
</evidence>
<dbReference type="InterPro" id="IPR034363">
    <property type="entry name" value="eIF3B_RRM"/>
</dbReference>
<dbReference type="GO" id="GO:0001732">
    <property type="term" value="P:formation of cytoplasmic translation initiation complex"/>
    <property type="evidence" value="ECO:0007669"/>
    <property type="project" value="UniProtKB-UniRule"/>
</dbReference>
<evidence type="ECO:0000256" key="2">
    <source>
        <dbReference type="ARBA" id="ARBA00022490"/>
    </source>
</evidence>
<evidence type="ECO:0000256" key="4">
    <source>
        <dbReference type="ARBA" id="ARBA00022884"/>
    </source>
</evidence>
<dbReference type="Pfam" id="PF08662">
    <property type="entry name" value="eIF2A"/>
    <property type="match status" value="2"/>
</dbReference>
<comment type="similarity">
    <text evidence="6 7">Belongs to the eIF-3 subunit B family.</text>
</comment>
<comment type="subcellular location">
    <subcellularLocation>
        <location evidence="1 6 7">Cytoplasm</location>
    </subcellularLocation>
</comment>
<evidence type="ECO:0000313" key="9">
    <source>
        <dbReference type="EMBL" id="RKP14444.1"/>
    </source>
</evidence>
<dbReference type="GO" id="GO:0005852">
    <property type="term" value="C:eukaryotic translation initiation factor 3 complex"/>
    <property type="evidence" value="ECO:0007669"/>
    <property type="project" value="UniProtKB-UniRule"/>
</dbReference>
<dbReference type="HAMAP" id="MF_03001">
    <property type="entry name" value="eIF3b"/>
    <property type="match status" value="1"/>
</dbReference>
<organism evidence="9 10">
    <name type="scientific">Piptocephalis cylindrospora</name>
    <dbReference type="NCBI Taxonomy" id="1907219"/>
    <lineage>
        <taxon>Eukaryota</taxon>
        <taxon>Fungi</taxon>
        <taxon>Fungi incertae sedis</taxon>
        <taxon>Zoopagomycota</taxon>
        <taxon>Zoopagomycotina</taxon>
        <taxon>Zoopagomycetes</taxon>
        <taxon>Zoopagales</taxon>
        <taxon>Piptocephalidaceae</taxon>
        <taxon>Piptocephalis</taxon>
    </lineage>
</organism>
<name>A0A4P9Y6W6_9FUNG</name>
<keyword evidence="3 6" id="KW-0396">Initiation factor</keyword>
<proteinExistence type="inferred from homology"/>
<keyword evidence="4 6" id="KW-0694">RNA-binding</keyword>
<feature type="domain" description="RRM" evidence="8">
    <location>
        <begin position="42"/>
        <end position="132"/>
    </location>
</feature>
<dbReference type="Pfam" id="PF00076">
    <property type="entry name" value="RRM_1"/>
    <property type="match status" value="1"/>
</dbReference>
<dbReference type="FunFam" id="3.30.70.330:FF:000235">
    <property type="entry name" value="Eukaryotic translation initiation factor 3 subunit B"/>
    <property type="match status" value="1"/>
</dbReference>
<dbReference type="InterPro" id="IPR011400">
    <property type="entry name" value="EIF3B"/>
</dbReference>
<dbReference type="CDD" id="cd12278">
    <property type="entry name" value="RRM_eIF3B"/>
    <property type="match status" value="1"/>
</dbReference>
<dbReference type="GO" id="GO:0031369">
    <property type="term" value="F:translation initiation factor binding"/>
    <property type="evidence" value="ECO:0007669"/>
    <property type="project" value="InterPro"/>
</dbReference>
<protein>
    <recommendedName>
        <fullName evidence="6">Eukaryotic translation initiation factor 3 subunit B</fullName>
        <shortName evidence="6">eIF3b</shortName>
    </recommendedName>
    <alternativeName>
        <fullName evidence="6">Eukaryotic translation initiation factor 3 90 kDa subunit homolog</fullName>
        <shortName evidence="6">eIF3 p90</shortName>
    </alternativeName>
    <alternativeName>
        <fullName evidence="6">Translation initiation factor eIF3, p90 subunit homolog</fullName>
    </alternativeName>
</protein>
<evidence type="ECO:0000256" key="5">
    <source>
        <dbReference type="ARBA" id="ARBA00022917"/>
    </source>
</evidence>
<dbReference type="GO" id="GO:0003743">
    <property type="term" value="F:translation initiation factor activity"/>
    <property type="evidence" value="ECO:0007669"/>
    <property type="project" value="UniProtKB-UniRule"/>
</dbReference>
<dbReference type="OrthoDB" id="10250414at2759"/>
<keyword evidence="2 6" id="KW-0963">Cytoplasm</keyword>
<dbReference type="EMBL" id="KZ987834">
    <property type="protein sequence ID" value="RKP14444.1"/>
    <property type="molecule type" value="Genomic_DNA"/>
</dbReference>
<evidence type="ECO:0000256" key="6">
    <source>
        <dbReference type="HAMAP-Rule" id="MF_03001"/>
    </source>
</evidence>
<comment type="subunit">
    <text evidence="6 7">Component of the eukaryotic translation initiation factor 3 (eIF-3) complex.</text>
</comment>
<dbReference type="Proteomes" id="UP000267251">
    <property type="component" value="Unassembled WGS sequence"/>
</dbReference>
<dbReference type="InterPro" id="IPR012677">
    <property type="entry name" value="Nucleotide-bd_a/b_plait_sf"/>
</dbReference>
<comment type="function">
    <text evidence="6">RNA-binding component of the eukaryotic translation initiation factor 3 (eIF-3) complex, which is involved in protein synthesis of a specialized repertoire of mRNAs and, together with other initiation factors, stimulates binding of mRNA and methionyl-tRNAi to the 40S ribosome. The eIF-3 complex specifically targets and initiates translation of a subset of mRNAs involved in cell proliferation.</text>
</comment>
<keyword evidence="5 6" id="KW-0648">Protein biosynthesis</keyword>
<accession>A0A4P9Y6W6</accession>
<dbReference type="GO" id="GO:0003723">
    <property type="term" value="F:RNA binding"/>
    <property type="evidence" value="ECO:0007669"/>
    <property type="project" value="UniProtKB-UniRule"/>
</dbReference>
<evidence type="ECO:0000259" key="8">
    <source>
        <dbReference type="PROSITE" id="PS50102"/>
    </source>
</evidence>
<gene>
    <name evidence="6" type="primary">PRT1</name>
    <name evidence="9" type="ORF">BJ684DRAFT_8574</name>
</gene>
<dbReference type="Gene3D" id="2.130.10.10">
    <property type="entry name" value="YVTN repeat-like/Quinoprotein amine dehydrogenase"/>
    <property type="match status" value="1"/>
</dbReference>
<dbReference type="InterPro" id="IPR035979">
    <property type="entry name" value="RBD_domain_sf"/>
</dbReference>
<dbReference type="PROSITE" id="PS50102">
    <property type="entry name" value="RRM"/>
    <property type="match status" value="1"/>
</dbReference>
<evidence type="ECO:0000313" key="10">
    <source>
        <dbReference type="Proteomes" id="UP000267251"/>
    </source>
</evidence>
<dbReference type="SUPFAM" id="SSF54928">
    <property type="entry name" value="RNA-binding domain, RBD"/>
    <property type="match status" value="1"/>
</dbReference>
<dbReference type="SUPFAM" id="SSF82171">
    <property type="entry name" value="DPP6 N-terminal domain-like"/>
    <property type="match status" value="1"/>
</dbReference>
<dbReference type="GO" id="GO:0033290">
    <property type="term" value="C:eukaryotic 48S preinitiation complex"/>
    <property type="evidence" value="ECO:0007669"/>
    <property type="project" value="UniProtKB-UniRule"/>
</dbReference>
<keyword evidence="10" id="KW-1185">Reference proteome</keyword>
<dbReference type="PANTHER" id="PTHR14068">
    <property type="entry name" value="EUKARYOTIC TRANSLATION INITIATION FACTOR 3 EIF3 -RELATED"/>
    <property type="match status" value="1"/>
</dbReference>
<reference evidence="10" key="1">
    <citation type="journal article" date="2018" name="Nat. Microbiol.">
        <title>Leveraging single-cell genomics to expand the fungal tree of life.</title>
        <authorList>
            <person name="Ahrendt S.R."/>
            <person name="Quandt C.A."/>
            <person name="Ciobanu D."/>
            <person name="Clum A."/>
            <person name="Salamov A."/>
            <person name="Andreopoulos B."/>
            <person name="Cheng J.F."/>
            <person name="Woyke T."/>
            <person name="Pelin A."/>
            <person name="Henrissat B."/>
            <person name="Reynolds N.K."/>
            <person name="Benny G.L."/>
            <person name="Smith M.E."/>
            <person name="James T.Y."/>
            <person name="Grigoriev I.V."/>
        </authorList>
    </citation>
    <scope>NUCLEOTIDE SEQUENCE [LARGE SCALE GENOMIC DNA]</scope>
</reference>
<dbReference type="PIRSF" id="PIRSF036424">
    <property type="entry name" value="eIF3b"/>
    <property type="match status" value="1"/>
</dbReference>
<dbReference type="GO" id="GO:0016282">
    <property type="term" value="C:eukaryotic 43S preinitiation complex"/>
    <property type="evidence" value="ECO:0007669"/>
    <property type="project" value="UniProtKB-UniRule"/>
</dbReference>
<evidence type="ECO:0000256" key="7">
    <source>
        <dbReference type="PIRNR" id="PIRNR036424"/>
    </source>
</evidence>
<dbReference type="InterPro" id="IPR015943">
    <property type="entry name" value="WD40/YVTN_repeat-like_dom_sf"/>
</dbReference>
<dbReference type="InterPro" id="IPR000504">
    <property type="entry name" value="RRM_dom"/>
</dbReference>
<dbReference type="InterPro" id="IPR013979">
    <property type="entry name" value="TIF_beta_prop-like"/>
</dbReference>
<dbReference type="PANTHER" id="PTHR14068:SF0">
    <property type="entry name" value="EUKARYOTIC TRANSLATION INITIATION FACTOR 3 SUBUNIT B"/>
    <property type="match status" value="1"/>
</dbReference>
<dbReference type="SMART" id="SM00360">
    <property type="entry name" value="RRM"/>
    <property type="match status" value="1"/>
</dbReference>